<dbReference type="RefSeq" id="WP_091586797.1">
    <property type="nucleotide sequence ID" value="NZ_FNDU01000010.1"/>
</dbReference>
<dbReference type="AlphaFoldDB" id="A0A1G8MNH4"/>
<comment type="catalytic activity">
    <reaction evidence="1">
        <text>[protein]-peptidylproline (omega=180) = [protein]-peptidylproline (omega=0)</text>
        <dbReference type="Rhea" id="RHEA:16237"/>
        <dbReference type="Rhea" id="RHEA-COMP:10747"/>
        <dbReference type="Rhea" id="RHEA-COMP:10748"/>
        <dbReference type="ChEBI" id="CHEBI:83833"/>
        <dbReference type="ChEBI" id="CHEBI:83834"/>
        <dbReference type="EC" id="5.2.1.8"/>
    </reaction>
</comment>
<dbReference type="PANTHER" id="PTHR47245">
    <property type="entry name" value="PEPTIDYLPROLYL ISOMERASE"/>
    <property type="match status" value="1"/>
</dbReference>
<gene>
    <name evidence="8" type="ORF">SAMN05216352_110101</name>
</gene>
<evidence type="ECO:0000256" key="5">
    <source>
        <dbReference type="ARBA" id="ARBA00023235"/>
    </source>
</evidence>
<evidence type="ECO:0000256" key="6">
    <source>
        <dbReference type="SAM" id="MobiDB-lite"/>
    </source>
</evidence>
<dbReference type="Gene3D" id="1.10.4030.10">
    <property type="entry name" value="Porin chaperone SurA, peptide-binding domain"/>
    <property type="match status" value="1"/>
</dbReference>
<dbReference type="PROSITE" id="PS51257">
    <property type="entry name" value="PROKAR_LIPOPROTEIN"/>
    <property type="match status" value="1"/>
</dbReference>
<dbReference type="InterPro" id="IPR050245">
    <property type="entry name" value="PrsA_foldase"/>
</dbReference>
<dbReference type="EMBL" id="FNDU01000010">
    <property type="protein sequence ID" value="SDI68870.1"/>
    <property type="molecule type" value="Genomic_DNA"/>
</dbReference>
<sequence length="270" mass="29800">MSKKWLLSLTLAVSVPVIAACNSEDETAGNNSEEPNTQEEESAGDSEQGEGNATQEGEEDAEQAKMPEPDLEGTPDVVAEVNGEEITKEEFESTYESQFQQAAMQSQMTGEEVDQTQLKEQIAESLVGTKLLTQEADNRGFDASQEDIDETLDELVEQNGVESEEEFMAAIEEQGMSEEEVLSQVETQVEVDQLIADETGDIEPTEEELEEAYDQMTAQQEQMGGEEAEVPSFDEVKPDLKEQVKMQKEGEVTQSLIEELREGADITVNL</sequence>
<feature type="region of interest" description="Disordered" evidence="6">
    <location>
        <begin position="214"/>
        <end position="235"/>
    </location>
</feature>
<dbReference type="InterPro" id="IPR027304">
    <property type="entry name" value="Trigger_fact/SurA_dom_sf"/>
</dbReference>
<dbReference type="EC" id="5.2.1.8" evidence="2"/>
<feature type="compositionally biased region" description="Acidic residues" evidence="6">
    <location>
        <begin position="36"/>
        <end position="48"/>
    </location>
</feature>
<feature type="region of interest" description="Disordered" evidence="6">
    <location>
        <begin position="23"/>
        <end position="79"/>
    </location>
</feature>
<evidence type="ECO:0000313" key="9">
    <source>
        <dbReference type="Proteomes" id="UP000199017"/>
    </source>
</evidence>
<keyword evidence="5 8" id="KW-0413">Isomerase</keyword>
<dbReference type="PANTHER" id="PTHR47245:SF1">
    <property type="entry name" value="FOLDASE PROTEIN PRSA"/>
    <property type="match status" value="1"/>
</dbReference>
<keyword evidence="9" id="KW-1185">Reference proteome</keyword>
<keyword evidence="4" id="KW-0697">Rotamase</keyword>
<evidence type="ECO:0000256" key="7">
    <source>
        <dbReference type="SAM" id="SignalP"/>
    </source>
</evidence>
<proteinExistence type="predicted"/>
<evidence type="ECO:0000256" key="1">
    <source>
        <dbReference type="ARBA" id="ARBA00000971"/>
    </source>
</evidence>
<dbReference type="GO" id="GO:0003755">
    <property type="term" value="F:peptidyl-prolyl cis-trans isomerase activity"/>
    <property type="evidence" value="ECO:0007669"/>
    <property type="project" value="UniProtKB-KW"/>
</dbReference>
<dbReference type="STRING" id="930129.SAMN05216352_110101"/>
<evidence type="ECO:0000256" key="2">
    <source>
        <dbReference type="ARBA" id="ARBA00013194"/>
    </source>
</evidence>
<keyword evidence="3 7" id="KW-0732">Signal</keyword>
<dbReference type="OrthoDB" id="4775280at2"/>
<protein>
    <recommendedName>
        <fullName evidence="2">peptidylprolyl isomerase</fullName>
        <ecNumber evidence="2">5.2.1.8</ecNumber>
    </recommendedName>
</protein>
<evidence type="ECO:0000256" key="3">
    <source>
        <dbReference type="ARBA" id="ARBA00022729"/>
    </source>
</evidence>
<evidence type="ECO:0000313" key="8">
    <source>
        <dbReference type="EMBL" id="SDI68870.1"/>
    </source>
</evidence>
<accession>A0A1G8MNH4</accession>
<organism evidence="8 9">
    <name type="scientific">Alteribacillus bidgolensis</name>
    <dbReference type="NCBI Taxonomy" id="930129"/>
    <lineage>
        <taxon>Bacteria</taxon>
        <taxon>Bacillati</taxon>
        <taxon>Bacillota</taxon>
        <taxon>Bacilli</taxon>
        <taxon>Bacillales</taxon>
        <taxon>Bacillaceae</taxon>
        <taxon>Alteribacillus</taxon>
    </lineage>
</organism>
<dbReference type="SUPFAM" id="SSF109998">
    <property type="entry name" value="Triger factor/SurA peptide-binding domain-like"/>
    <property type="match status" value="1"/>
</dbReference>
<dbReference type="Pfam" id="PF13624">
    <property type="entry name" value="SurA_N_3"/>
    <property type="match status" value="1"/>
</dbReference>
<name>A0A1G8MNH4_9BACI</name>
<evidence type="ECO:0000256" key="4">
    <source>
        <dbReference type="ARBA" id="ARBA00023110"/>
    </source>
</evidence>
<dbReference type="Proteomes" id="UP000199017">
    <property type="component" value="Unassembled WGS sequence"/>
</dbReference>
<feature type="signal peptide" evidence="7">
    <location>
        <begin position="1"/>
        <end position="19"/>
    </location>
</feature>
<feature type="chain" id="PRO_5011484001" description="peptidylprolyl isomerase" evidence="7">
    <location>
        <begin position="20"/>
        <end position="270"/>
    </location>
</feature>
<reference evidence="8 9" key="1">
    <citation type="submission" date="2016-10" db="EMBL/GenBank/DDBJ databases">
        <authorList>
            <person name="de Groot N.N."/>
        </authorList>
    </citation>
    <scope>NUCLEOTIDE SEQUENCE [LARGE SCALE GENOMIC DNA]</scope>
    <source>
        <strain evidence="9">P4B,CCM 7963,CECT 7998,DSM 25260,IBRC-M 10614,KCTC 13821</strain>
    </source>
</reference>